<keyword evidence="2" id="KW-1185">Reference proteome</keyword>
<protein>
    <submittedName>
        <fullName evidence="1">Uncharacterized protein</fullName>
    </submittedName>
</protein>
<proteinExistence type="predicted"/>
<evidence type="ECO:0000313" key="2">
    <source>
        <dbReference type="Proteomes" id="UP000242791"/>
    </source>
</evidence>
<name>A0A1J9QNF9_9EURO</name>
<accession>A0A1J9QNF9</accession>
<sequence length="121" mass="13926">MQAPVSEWHVLQNETPRPCSSYLIDERGPETVIIANPQRVEVRARPHSEKGEARFGWRTAWDLILLRRKDVEILVGSSRPRHMDFTQYIAEVDEEIERPVYFTSNECLALGSSLPVHSIGR</sequence>
<dbReference type="VEuPathDB" id="FungiDB:ACJ73_06920"/>
<comment type="caution">
    <text evidence="1">The sequence shown here is derived from an EMBL/GenBank/DDBJ whole genome shotgun (WGS) entry which is preliminary data.</text>
</comment>
<dbReference type="AlphaFoldDB" id="A0A1J9QNF9"/>
<dbReference type="Proteomes" id="UP000242791">
    <property type="component" value="Unassembled WGS sequence"/>
</dbReference>
<reference evidence="1 2" key="1">
    <citation type="submission" date="2015-08" db="EMBL/GenBank/DDBJ databases">
        <title>Emmonsia species relationships and genome sequence.</title>
        <authorList>
            <person name="Cuomo C.A."/>
            <person name="Schwartz I.S."/>
            <person name="Kenyon C."/>
            <person name="De Hoog G.S."/>
            <person name="Govender N.P."/>
            <person name="Botha A."/>
            <person name="Moreno L."/>
            <person name="De Vries M."/>
            <person name="Munoz J.F."/>
            <person name="Stielow J.B."/>
        </authorList>
    </citation>
    <scope>NUCLEOTIDE SEQUENCE [LARGE SCALE GENOMIC DNA]</scope>
    <source>
        <strain evidence="1 2">EI222</strain>
    </source>
</reference>
<organism evidence="1 2">
    <name type="scientific">Blastomyces percursus</name>
    <dbReference type="NCBI Taxonomy" id="1658174"/>
    <lineage>
        <taxon>Eukaryota</taxon>
        <taxon>Fungi</taxon>
        <taxon>Dikarya</taxon>
        <taxon>Ascomycota</taxon>
        <taxon>Pezizomycotina</taxon>
        <taxon>Eurotiomycetes</taxon>
        <taxon>Eurotiomycetidae</taxon>
        <taxon>Onygenales</taxon>
        <taxon>Ajellomycetaceae</taxon>
        <taxon>Blastomyces</taxon>
    </lineage>
</organism>
<gene>
    <name evidence="1" type="ORF">ACJ73_06920</name>
</gene>
<evidence type="ECO:0000313" key="1">
    <source>
        <dbReference type="EMBL" id="OJD21739.1"/>
    </source>
</evidence>
<dbReference type="EMBL" id="LGTZ01001299">
    <property type="protein sequence ID" value="OJD21739.1"/>
    <property type="molecule type" value="Genomic_DNA"/>
</dbReference>